<keyword evidence="1" id="KW-1133">Transmembrane helix</keyword>
<evidence type="ECO:0000256" key="1">
    <source>
        <dbReference type="SAM" id="Phobius"/>
    </source>
</evidence>
<reference evidence="2" key="1">
    <citation type="submission" date="2018-02" db="EMBL/GenBank/DDBJ databases">
        <title>Rhizophora mucronata_Transcriptome.</title>
        <authorList>
            <person name="Meera S.P."/>
            <person name="Sreeshan A."/>
            <person name="Augustine A."/>
        </authorList>
    </citation>
    <scope>NUCLEOTIDE SEQUENCE</scope>
    <source>
        <tissue evidence="2">Leaf</tissue>
    </source>
</reference>
<name>A0A2P2JGB4_RHIMU</name>
<sequence>MHPFVEKDKTGYPKASSSFCAAYLLYLNILFPFKNFLTLIN</sequence>
<protein>
    <submittedName>
        <fullName evidence="2">Uncharacterized protein</fullName>
    </submittedName>
</protein>
<evidence type="ECO:0000313" key="2">
    <source>
        <dbReference type="EMBL" id="MBW92501.1"/>
    </source>
</evidence>
<dbReference type="EMBL" id="GGEC01012018">
    <property type="protein sequence ID" value="MBW92501.1"/>
    <property type="molecule type" value="Transcribed_RNA"/>
</dbReference>
<dbReference type="AlphaFoldDB" id="A0A2P2JGB4"/>
<organism evidence="2">
    <name type="scientific">Rhizophora mucronata</name>
    <name type="common">Asiatic mangrove</name>
    <dbReference type="NCBI Taxonomy" id="61149"/>
    <lineage>
        <taxon>Eukaryota</taxon>
        <taxon>Viridiplantae</taxon>
        <taxon>Streptophyta</taxon>
        <taxon>Embryophyta</taxon>
        <taxon>Tracheophyta</taxon>
        <taxon>Spermatophyta</taxon>
        <taxon>Magnoliopsida</taxon>
        <taxon>eudicotyledons</taxon>
        <taxon>Gunneridae</taxon>
        <taxon>Pentapetalae</taxon>
        <taxon>rosids</taxon>
        <taxon>fabids</taxon>
        <taxon>Malpighiales</taxon>
        <taxon>Rhizophoraceae</taxon>
        <taxon>Rhizophora</taxon>
    </lineage>
</organism>
<accession>A0A2P2JGB4</accession>
<keyword evidence="1" id="KW-0812">Transmembrane</keyword>
<feature type="transmembrane region" description="Helical" evidence="1">
    <location>
        <begin position="15"/>
        <end position="33"/>
    </location>
</feature>
<keyword evidence="1" id="KW-0472">Membrane</keyword>
<proteinExistence type="predicted"/>